<dbReference type="Proteomes" id="UP000250043">
    <property type="component" value="Unassembled WGS sequence"/>
</dbReference>
<sequence length="153" mass="17628">MFDYSADLTFRRLEGLLTSNEPLQLGDEPPYVPPIVRPHNMVVTVPGRLTKSEHRDLNRSIVDELRSYGFPNPTPEDVKSDSYLAARVVLAIFATHLHEYHVRLEFADIDNLIAFVEKNEILRENLADAVEVKTFTLMRCLAFWYEEGPPLDR</sequence>
<reference evidence="1 2" key="1">
    <citation type="submission" date="2016-07" db="EMBL/GenBank/DDBJ databases">
        <title>Draft genome of the white-rot fungus Obba rivulosa 3A-2.</title>
        <authorList>
            <consortium name="DOE Joint Genome Institute"/>
            <person name="Miettinen O."/>
            <person name="Riley R."/>
            <person name="Acob R."/>
            <person name="Barry K."/>
            <person name="Cullen D."/>
            <person name="De Vries R."/>
            <person name="Hainaut M."/>
            <person name="Hatakka A."/>
            <person name="Henrissat B."/>
            <person name="Hilden K."/>
            <person name="Kuo R."/>
            <person name="Labutti K."/>
            <person name="Lipzen A."/>
            <person name="Makela M.R."/>
            <person name="Sandor L."/>
            <person name="Spatafora J.W."/>
            <person name="Grigoriev I.V."/>
            <person name="Hibbett D.S."/>
        </authorList>
    </citation>
    <scope>NUCLEOTIDE SEQUENCE [LARGE SCALE GENOMIC DNA]</scope>
    <source>
        <strain evidence="1 2">3A-2</strain>
    </source>
</reference>
<dbReference type="AlphaFoldDB" id="A0A8E2AXW1"/>
<keyword evidence="2" id="KW-1185">Reference proteome</keyword>
<evidence type="ECO:0000313" key="1">
    <source>
        <dbReference type="EMBL" id="OCH92956.1"/>
    </source>
</evidence>
<evidence type="ECO:0000313" key="2">
    <source>
        <dbReference type="Proteomes" id="UP000250043"/>
    </source>
</evidence>
<proteinExistence type="predicted"/>
<name>A0A8E2AXW1_9APHY</name>
<accession>A0A8E2AXW1</accession>
<organism evidence="1 2">
    <name type="scientific">Obba rivulosa</name>
    <dbReference type="NCBI Taxonomy" id="1052685"/>
    <lineage>
        <taxon>Eukaryota</taxon>
        <taxon>Fungi</taxon>
        <taxon>Dikarya</taxon>
        <taxon>Basidiomycota</taxon>
        <taxon>Agaricomycotina</taxon>
        <taxon>Agaricomycetes</taxon>
        <taxon>Polyporales</taxon>
        <taxon>Gelatoporiaceae</taxon>
        <taxon>Obba</taxon>
    </lineage>
</organism>
<gene>
    <name evidence="1" type="ORF">OBBRIDRAFT_832970</name>
</gene>
<protein>
    <submittedName>
        <fullName evidence="1">Uncharacterized protein</fullName>
    </submittedName>
</protein>
<dbReference type="EMBL" id="KV722361">
    <property type="protein sequence ID" value="OCH92956.1"/>
    <property type="molecule type" value="Genomic_DNA"/>
</dbReference>